<accession>A0A941ETZ8</accession>
<dbReference type="AlphaFoldDB" id="A0A941ETZ8"/>
<name>A0A941ETZ8_9ACTN</name>
<comment type="caution">
    <text evidence="2">The sequence shown here is derived from an EMBL/GenBank/DDBJ whole genome shotgun (WGS) entry which is preliminary data.</text>
</comment>
<evidence type="ECO:0000313" key="3">
    <source>
        <dbReference type="Proteomes" id="UP000675781"/>
    </source>
</evidence>
<sequence>MRLELNDAALAPQRLEDAVAPLTEDLRRLGTLAPAGTSAAAGAQPGAKGDPATTGEVVLALISSPVLVALLGVVREWVGGSRHRSVKLTSPAGTLEIDRATWEQQQGLIEHWIAVSQRAESRLDSREAGSPGAVSQGADGRGGPAAGEFAGALGAADGDSPAA</sequence>
<dbReference type="Proteomes" id="UP000675781">
    <property type="component" value="Unassembled WGS sequence"/>
</dbReference>
<dbReference type="EMBL" id="JAGSOG010000192">
    <property type="protein sequence ID" value="MBR7837271.1"/>
    <property type="molecule type" value="Genomic_DNA"/>
</dbReference>
<evidence type="ECO:0000256" key="1">
    <source>
        <dbReference type="SAM" id="MobiDB-lite"/>
    </source>
</evidence>
<feature type="region of interest" description="Disordered" evidence="1">
    <location>
        <begin position="123"/>
        <end position="163"/>
    </location>
</feature>
<gene>
    <name evidence="2" type="ORF">KDL01_28595</name>
</gene>
<dbReference type="RefSeq" id="WP_212531738.1">
    <property type="nucleotide sequence ID" value="NZ_JAGSOG010000192.1"/>
</dbReference>
<evidence type="ECO:0000313" key="2">
    <source>
        <dbReference type="EMBL" id="MBR7837271.1"/>
    </source>
</evidence>
<proteinExistence type="predicted"/>
<organism evidence="2 3">
    <name type="scientific">Actinospica durhamensis</name>
    <dbReference type="NCBI Taxonomy" id="1508375"/>
    <lineage>
        <taxon>Bacteria</taxon>
        <taxon>Bacillati</taxon>
        <taxon>Actinomycetota</taxon>
        <taxon>Actinomycetes</taxon>
        <taxon>Catenulisporales</taxon>
        <taxon>Actinospicaceae</taxon>
        <taxon>Actinospica</taxon>
    </lineage>
</organism>
<keyword evidence="3" id="KW-1185">Reference proteome</keyword>
<feature type="compositionally biased region" description="Low complexity" evidence="1">
    <location>
        <begin position="146"/>
        <end position="163"/>
    </location>
</feature>
<protein>
    <submittedName>
        <fullName evidence="2">Uncharacterized protein</fullName>
    </submittedName>
</protein>
<reference evidence="2" key="1">
    <citation type="submission" date="2021-04" db="EMBL/GenBank/DDBJ databases">
        <title>Genome based classification of Actinospica acidithermotolerans sp. nov., an actinobacterium isolated from an Indonesian hot spring.</title>
        <authorList>
            <person name="Kusuma A.B."/>
            <person name="Putra K.E."/>
            <person name="Nafisah S."/>
            <person name="Loh J."/>
            <person name="Nouioui I."/>
            <person name="Goodfellow M."/>
        </authorList>
    </citation>
    <scope>NUCLEOTIDE SEQUENCE</scope>
    <source>
        <strain evidence="2">CSCA 57</strain>
    </source>
</reference>